<dbReference type="SMART" id="SM00862">
    <property type="entry name" value="Trans_reg_C"/>
    <property type="match status" value="1"/>
</dbReference>
<evidence type="ECO:0000256" key="2">
    <source>
        <dbReference type="ARBA" id="ARBA00022490"/>
    </source>
</evidence>
<dbReference type="PANTHER" id="PTHR48111:SF39">
    <property type="entry name" value="TRANSCRIPTIONAL REGULATORY PROTEIN CPXR"/>
    <property type="match status" value="1"/>
</dbReference>
<keyword evidence="2" id="KW-0963">Cytoplasm</keyword>
<dbReference type="GO" id="GO:0005829">
    <property type="term" value="C:cytosol"/>
    <property type="evidence" value="ECO:0007669"/>
    <property type="project" value="TreeGrafter"/>
</dbReference>
<feature type="domain" description="OmpR/PhoB-type" evidence="11">
    <location>
        <begin position="129"/>
        <end position="227"/>
    </location>
</feature>
<dbReference type="Pfam" id="PF00072">
    <property type="entry name" value="Response_reg"/>
    <property type="match status" value="1"/>
</dbReference>
<dbReference type="GO" id="GO:0000156">
    <property type="term" value="F:phosphorelay response regulator activity"/>
    <property type="evidence" value="ECO:0007669"/>
    <property type="project" value="TreeGrafter"/>
</dbReference>
<accession>A0A3E1K5H6</accession>
<dbReference type="CDD" id="cd17623">
    <property type="entry name" value="REC_OmpR_CpxR"/>
    <property type="match status" value="1"/>
</dbReference>
<dbReference type="InterPro" id="IPR001867">
    <property type="entry name" value="OmpR/PhoB-type_DNA-bd"/>
</dbReference>
<dbReference type="GO" id="GO:0006355">
    <property type="term" value="P:regulation of DNA-templated transcription"/>
    <property type="evidence" value="ECO:0007669"/>
    <property type="project" value="InterPro"/>
</dbReference>
<dbReference type="PANTHER" id="PTHR48111">
    <property type="entry name" value="REGULATOR OF RPOS"/>
    <property type="match status" value="1"/>
</dbReference>
<dbReference type="AlphaFoldDB" id="A0A3E1K5H6"/>
<dbReference type="InterPro" id="IPR058124">
    <property type="entry name" value="CpxR-like_REC"/>
</dbReference>
<dbReference type="PROSITE" id="PS51755">
    <property type="entry name" value="OMPR_PHOB"/>
    <property type="match status" value="1"/>
</dbReference>
<dbReference type="CDD" id="cd00383">
    <property type="entry name" value="trans_reg_C"/>
    <property type="match status" value="1"/>
</dbReference>
<dbReference type="Gene3D" id="3.40.50.2300">
    <property type="match status" value="1"/>
</dbReference>
<dbReference type="SMART" id="SM00448">
    <property type="entry name" value="REC"/>
    <property type="match status" value="1"/>
</dbReference>
<dbReference type="RefSeq" id="WP_116651762.1">
    <property type="nucleotide sequence ID" value="NZ_QUZK01000051.1"/>
</dbReference>
<evidence type="ECO:0000256" key="3">
    <source>
        <dbReference type="ARBA" id="ARBA00022553"/>
    </source>
</evidence>
<proteinExistence type="predicted"/>
<evidence type="ECO:0000256" key="6">
    <source>
        <dbReference type="ARBA" id="ARBA00023125"/>
    </source>
</evidence>
<dbReference type="FunFam" id="3.40.50.2300:FF:000001">
    <property type="entry name" value="DNA-binding response regulator PhoB"/>
    <property type="match status" value="1"/>
</dbReference>
<evidence type="ECO:0000256" key="4">
    <source>
        <dbReference type="ARBA" id="ARBA00023012"/>
    </source>
</evidence>
<evidence type="ECO:0000313" key="13">
    <source>
        <dbReference type="Proteomes" id="UP000260351"/>
    </source>
</evidence>
<evidence type="ECO:0000256" key="1">
    <source>
        <dbReference type="ARBA" id="ARBA00004496"/>
    </source>
</evidence>
<dbReference type="InterPro" id="IPR039420">
    <property type="entry name" value="WalR-like"/>
</dbReference>
<keyword evidence="3 8" id="KW-0597">Phosphoprotein</keyword>
<keyword evidence="6 9" id="KW-0238">DNA-binding</keyword>
<keyword evidence="13" id="KW-1185">Reference proteome</keyword>
<feature type="modified residue" description="4-aspartylphosphate" evidence="8">
    <location>
        <position position="55"/>
    </location>
</feature>
<dbReference type="SUPFAM" id="SSF52172">
    <property type="entry name" value="CheY-like"/>
    <property type="match status" value="1"/>
</dbReference>
<gene>
    <name evidence="12" type="ORF">DZC52_13965</name>
</gene>
<protein>
    <submittedName>
        <fullName evidence="12">DNA-binding response regulator</fullName>
    </submittedName>
</protein>
<comment type="subcellular location">
    <subcellularLocation>
        <location evidence="1">Cytoplasm</location>
    </subcellularLocation>
</comment>
<evidence type="ECO:0000313" key="12">
    <source>
        <dbReference type="EMBL" id="RFF29208.1"/>
    </source>
</evidence>
<dbReference type="Gene3D" id="1.10.10.10">
    <property type="entry name" value="Winged helix-like DNA-binding domain superfamily/Winged helix DNA-binding domain"/>
    <property type="match status" value="1"/>
</dbReference>
<keyword evidence="4" id="KW-0902">Two-component regulatory system</keyword>
<feature type="domain" description="Response regulatory" evidence="10">
    <location>
        <begin position="5"/>
        <end position="119"/>
    </location>
</feature>
<evidence type="ECO:0000256" key="8">
    <source>
        <dbReference type="PROSITE-ProRule" id="PRU00169"/>
    </source>
</evidence>
<dbReference type="GO" id="GO:0000976">
    <property type="term" value="F:transcription cis-regulatory region binding"/>
    <property type="evidence" value="ECO:0007669"/>
    <property type="project" value="TreeGrafter"/>
</dbReference>
<dbReference type="PROSITE" id="PS50110">
    <property type="entry name" value="RESPONSE_REGULATORY"/>
    <property type="match status" value="1"/>
</dbReference>
<dbReference type="Gene3D" id="6.10.250.690">
    <property type="match status" value="1"/>
</dbReference>
<dbReference type="InterPro" id="IPR036388">
    <property type="entry name" value="WH-like_DNA-bd_sf"/>
</dbReference>
<organism evidence="12 13">
    <name type="scientific">Wenzhouxiangella sediminis</name>
    <dbReference type="NCBI Taxonomy" id="1792836"/>
    <lineage>
        <taxon>Bacteria</taxon>
        <taxon>Pseudomonadati</taxon>
        <taxon>Pseudomonadota</taxon>
        <taxon>Gammaproteobacteria</taxon>
        <taxon>Chromatiales</taxon>
        <taxon>Wenzhouxiangellaceae</taxon>
        <taxon>Wenzhouxiangella</taxon>
    </lineage>
</organism>
<dbReference type="GO" id="GO:0032993">
    <property type="term" value="C:protein-DNA complex"/>
    <property type="evidence" value="ECO:0007669"/>
    <property type="project" value="TreeGrafter"/>
</dbReference>
<evidence type="ECO:0000256" key="7">
    <source>
        <dbReference type="ARBA" id="ARBA00023163"/>
    </source>
</evidence>
<evidence type="ECO:0000256" key="9">
    <source>
        <dbReference type="PROSITE-ProRule" id="PRU01091"/>
    </source>
</evidence>
<reference evidence="12 13" key="1">
    <citation type="submission" date="2018-08" db="EMBL/GenBank/DDBJ databases">
        <title>Wenzhouxiangella salilacus sp. nov., a novel bacterium isolated from a saline lake in Xinjiang Province, China.</title>
        <authorList>
            <person name="Han S."/>
        </authorList>
    </citation>
    <scope>NUCLEOTIDE SEQUENCE [LARGE SCALE GENOMIC DNA]</scope>
    <source>
        <strain evidence="12 13">XDB06</strain>
    </source>
</reference>
<dbReference type="Proteomes" id="UP000260351">
    <property type="component" value="Unassembled WGS sequence"/>
</dbReference>
<keyword evidence="7" id="KW-0804">Transcription</keyword>
<dbReference type="InterPro" id="IPR001789">
    <property type="entry name" value="Sig_transdc_resp-reg_receiver"/>
</dbReference>
<comment type="caution">
    <text evidence="12">The sequence shown here is derived from an EMBL/GenBank/DDBJ whole genome shotgun (WGS) entry which is preliminary data.</text>
</comment>
<sequence length="232" mass="25182">MKQPSVLIVDDDVELCAMLEEFLAGEGMSVTSVHDGETGRTRATQPQPPDAVVLDVMMPGANGFDVLREIRRHGDVPVIMLTARGDDTDRIVGLELGADDYLPKPFNPRELAARLRAVWRRGRPGPAEQGPAQVGRLRLDPENRNAEGAAGRIVLTGAEFALLEMLARTPGEVHSKDALSQYALGREAMPFDRSVDTHVSRLRHKLEEAGAGVSIRNVRGRGYCLTADGDAP</sequence>
<feature type="DNA-binding region" description="OmpR/PhoB-type" evidence="9">
    <location>
        <begin position="129"/>
        <end position="227"/>
    </location>
</feature>
<evidence type="ECO:0000259" key="11">
    <source>
        <dbReference type="PROSITE" id="PS51755"/>
    </source>
</evidence>
<dbReference type="Pfam" id="PF00486">
    <property type="entry name" value="Trans_reg_C"/>
    <property type="match status" value="1"/>
</dbReference>
<name>A0A3E1K5H6_9GAMM</name>
<dbReference type="EMBL" id="QUZK01000051">
    <property type="protein sequence ID" value="RFF29208.1"/>
    <property type="molecule type" value="Genomic_DNA"/>
</dbReference>
<evidence type="ECO:0000259" key="10">
    <source>
        <dbReference type="PROSITE" id="PS50110"/>
    </source>
</evidence>
<dbReference type="InterPro" id="IPR011006">
    <property type="entry name" value="CheY-like_superfamily"/>
</dbReference>
<evidence type="ECO:0000256" key="5">
    <source>
        <dbReference type="ARBA" id="ARBA00023015"/>
    </source>
</evidence>
<dbReference type="OrthoDB" id="9802426at2"/>
<keyword evidence="5" id="KW-0805">Transcription regulation</keyword>